<evidence type="ECO:0000256" key="1">
    <source>
        <dbReference type="ARBA" id="ARBA00004906"/>
    </source>
</evidence>
<dbReference type="GeneID" id="25328470"/>
<dbReference type="GO" id="GO:0004842">
    <property type="term" value="F:ubiquitin-protein transferase activity"/>
    <property type="evidence" value="ECO:0007669"/>
    <property type="project" value="TreeGrafter"/>
</dbReference>
<dbReference type="SUPFAM" id="SSF90229">
    <property type="entry name" value="CCCH zinc finger"/>
    <property type="match status" value="2"/>
</dbReference>
<comment type="pathway">
    <text evidence="1">Protein modification; protein ubiquitination.</text>
</comment>
<feature type="compositionally biased region" description="Acidic residues" evidence="9">
    <location>
        <begin position="151"/>
        <end position="162"/>
    </location>
</feature>
<dbReference type="InterPro" id="IPR036855">
    <property type="entry name" value="Znf_CCCH_sf"/>
</dbReference>
<feature type="domain" description="RING-type" evidence="11">
    <location>
        <begin position="660"/>
        <end position="877"/>
    </location>
</feature>
<sequence length="884" mass="98089">MTLCKYFQQGSCRNGEACTWRHERDTNTLRYAEPVASCLPAIGGLCINRQARSNTIVCKYFVQGKCTKGNECDYLHPSTRPPSQQAQEDALSRNGSVSRQHTNSFQGPQDSRAGIPCRYLSLPGGCQKSLCPFLHAEKNYEAERGDARDVEADEDDDQEHEDDFTRSLAGASIHFNGSGEVDKLTLPADYSRACVTGIAAGTTNEQIVDILRGLGFEFDVHSTHILLHTTLSETKATVKVKDPHFAKELATRLKNQHSTLSAMPIPIDTRQASCRKVYISWHKATKSVWLNFGNGNIAYRVAEKFNKSEYKCLGQSVKSSIANQSKGRGRGALGYNPVAWTITLSDVPGCATQEDVKAAIASSHDTPRHIEMGPASYSVSDAEVSVEVRKLLEKHGQLESFRLAPASGGKRVKVSAWFGEEADARSACSLNNQSLDILGKGKLTVALVQSAKVKVRTTIYLAWKKRIDEEAKTWRQEHLTFHVYPNGSHSTLKVEGSSTKDVVRALKILNEISEGVVLTDGGTSVWSSILGSNGVAYGRLKVIEKELQVVIDRSRSKRQLRFYGPPEKYQQALHLISTMLEEECRPTYEIKLDPDHFAWMMKGGSKSIERALGTDVAVLDVVSKKMAIRGTQQQYDAALAVMEGRTENEIRKILDGPFVLEGDCPICFCEADAHIQASCKHTYCLECFEGACQAAASTSKGEFQVKCQGADGTCPTILSLKELKTHLSSSVFETVLKSSFEEYIRRRPETFRCCPTPDCGYIYRCTIASDGKSPPYTCRNCFEPICTSCHERHGDYSCAEYKDIKSGGYEALRRLKSELNIKDCPKCTTPMEKTEGCNHMTCVACKADICWVCMSVFEEREPCYAHMREVHGGIGLDHLRRFVD</sequence>
<dbReference type="CDD" id="cd20335">
    <property type="entry name" value="BRcat_RBR"/>
    <property type="match status" value="1"/>
</dbReference>
<dbReference type="Pfam" id="PF14608">
    <property type="entry name" value="zf-CCCH_2"/>
    <property type="match status" value="2"/>
</dbReference>
<dbReference type="CDD" id="cd22585">
    <property type="entry name" value="Rcat_RBR_DEAH12-like"/>
    <property type="match status" value="1"/>
</dbReference>
<dbReference type="GO" id="GO:0043130">
    <property type="term" value="F:ubiquitin binding"/>
    <property type="evidence" value="ECO:0007669"/>
    <property type="project" value="TreeGrafter"/>
</dbReference>
<dbReference type="Pfam" id="PF01485">
    <property type="entry name" value="IBR"/>
    <property type="match status" value="1"/>
</dbReference>
<dbReference type="GO" id="GO:0000151">
    <property type="term" value="C:ubiquitin ligase complex"/>
    <property type="evidence" value="ECO:0007669"/>
    <property type="project" value="TreeGrafter"/>
</dbReference>
<evidence type="ECO:0000256" key="7">
    <source>
        <dbReference type="ARBA" id="ARBA00022833"/>
    </source>
</evidence>
<evidence type="ECO:0000256" key="5">
    <source>
        <dbReference type="ARBA" id="ARBA00022771"/>
    </source>
</evidence>
<dbReference type="InterPro" id="IPR013083">
    <property type="entry name" value="Znf_RING/FYVE/PHD"/>
</dbReference>
<dbReference type="HOGENOM" id="CLU_004235_1_0_1"/>
<dbReference type="InterPro" id="IPR051628">
    <property type="entry name" value="LUBAC_E3_Ligases"/>
</dbReference>
<dbReference type="PROSITE" id="PS00028">
    <property type="entry name" value="ZINC_FINGER_C2H2_1"/>
    <property type="match status" value="1"/>
</dbReference>
<accession>A0A0D2EHS6</accession>
<dbReference type="SMART" id="SM00647">
    <property type="entry name" value="IBR"/>
    <property type="match status" value="2"/>
</dbReference>
<dbReference type="RefSeq" id="XP_013314769.1">
    <property type="nucleotide sequence ID" value="XM_013459315.1"/>
</dbReference>
<gene>
    <name evidence="12" type="ORF">PV05_06562</name>
</gene>
<dbReference type="InterPro" id="IPR041367">
    <property type="entry name" value="Znf-CCCH_4"/>
</dbReference>
<protein>
    <submittedName>
        <fullName evidence="12">Uncharacterized protein</fullName>
    </submittedName>
</protein>
<dbReference type="PANTHER" id="PTHR22770">
    <property type="entry name" value="UBIQUITIN CONJUGATING ENZYME 7 INTERACTING PROTEIN-RELATED"/>
    <property type="match status" value="1"/>
</dbReference>
<evidence type="ECO:0000256" key="8">
    <source>
        <dbReference type="PROSITE-ProRule" id="PRU00723"/>
    </source>
</evidence>
<dbReference type="EMBL" id="KN847320">
    <property type="protein sequence ID" value="KIW54185.1"/>
    <property type="molecule type" value="Genomic_DNA"/>
</dbReference>
<dbReference type="Pfam" id="PF22191">
    <property type="entry name" value="IBR_1"/>
    <property type="match status" value="1"/>
</dbReference>
<name>A0A0D2EHS6_9EURO</name>
<dbReference type="Gene3D" id="3.30.40.10">
    <property type="entry name" value="Zinc/RING finger domain, C3HC4 (zinc finger)"/>
    <property type="match status" value="1"/>
</dbReference>
<feature type="region of interest" description="Disordered" evidence="9">
    <location>
        <begin position="77"/>
        <end position="110"/>
    </location>
</feature>
<dbReference type="GO" id="GO:0097039">
    <property type="term" value="P:protein linear polyubiquitination"/>
    <property type="evidence" value="ECO:0007669"/>
    <property type="project" value="TreeGrafter"/>
</dbReference>
<dbReference type="AlphaFoldDB" id="A0A0D2EHS6"/>
<dbReference type="Pfam" id="PF18044">
    <property type="entry name" value="zf-CCCH_4"/>
    <property type="match status" value="1"/>
</dbReference>
<dbReference type="PROSITE" id="PS51873">
    <property type="entry name" value="TRIAD"/>
    <property type="match status" value="1"/>
</dbReference>
<evidence type="ECO:0000256" key="2">
    <source>
        <dbReference type="ARBA" id="ARBA00022679"/>
    </source>
</evidence>
<dbReference type="PANTHER" id="PTHR22770:SF13">
    <property type="entry name" value="RING-TYPE DOMAIN-CONTAINING PROTEIN"/>
    <property type="match status" value="1"/>
</dbReference>
<feature type="domain" description="C3H1-type" evidence="10">
    <location>
        <begin position="1"/>
        <end position="25"/>
    </location>
</feature>
<dbReference type="InterPro" id="IPR002867">
    <property type="entry name" value="IBR_dom"/>
</dbReference>
<evidence type="ECO:0000256" key="6">
    <source>
        <dbReference type="ARBA" id="ARBA00022786"/>
    </source>
</evidence>
<dbReference type="Gene3D" id="4.10.1000.10">
    <property type="entry name" value="Zinc finger, CCCH-type"/>
    <property type="match status" value="1"/>
</dbReference>
<evidence type="ECO:0000256" key="3">
    <source>
        <dbReference type="ARBA" id="ARBA00022723"/>
    </source>
</evidence>
<dbReference type="Proteomes" id="UP000054342">
    <property type="component" value="Unassembled WGS sequence"/>
</dbReference>
<dbReference type="GO" id="GO:0008270">
    <property type="term" value="F:zinc ion binding"/>
    <property type="evidence" value="ECO:0007669"/>
    <property type="project" value="UniProtKB-KW"/>
</dbReference>
<proteinExistence type="predicted"/>
<keyword evidence="5 8" id="KW-0863">Zinc-finger</keyword>
<feature type="compositionally biased region" description="Polar residues" evidence="9">
    <location>
        <begin position="81"/>
        <end position="109"/>
    </location>
</feature>
<feature type="zinc finger region" description="C3H1-type" evidence="8">
    <location>
        <begin position="52"/>
        <end position="79"/>
    </location>
</feature>
<dbReference type="InterPro" id="IPR013087">
    <property type="entry name" value="Znf_C2H2_type"/>
</dbReference>
<dbReference type="OrthoDB" id="4116224at2759"/>
<keyword evidence="7 8" id="KW-0862">Zinc</keyword>
<keyword evidence="6" id="KW-0833">Ubl conjugation pathway</keyword>
<reference evidence="12 13" key="1">
    <citation type="submission" date="2015-01" db="EMBL/GenBank/DDBJ databases">
        <title>The Genome Sequence of Exophiala xenobiotica CBS118157.</title>
        <authorList>
            <consortium name="The Broad Institute Genomics Platform"/>
            <person name="Cuomo C."/>
            <person name="de Hoog S."/>
            <person name="Gorbushina A."/>
            <person name="Stielow B."/>
            <person name="Teixiera M."/>
            <person name="Abouelleil A."/>
            <person name="Chapman S.B."/>
            <person name="Priest M."/>
            <person name="Young S.K."/>
            <person name="Wortman J."/>
            <person name="Nusbaum C."/>
            <person name="Birren B."/>
        </authorList>
    </citation>
    <scope>NUCLEOTIDE SEQUENCE [LARGE SCALE GENOMIC DNA]</scope>
    <source>
        <strain evidence="12 13">CBS 118157</strain>
    </source>
</reference>
<feature type="domain" description="C3H1-type" evidence="10">
    <location>
        <begin position="52"/>
        <end position="79"/>
    </location>
</feature>
<evidence type="ECO:0000259" key="11">
    <source>
        <dbReference type="PROSITE" id="PS51873"/>
    </source>
</evidence>
<dbReference type="GO" id="GO:0043161">
    <property type="term" value="P:proteasome-mediated ubiquitin-dependent protein catabolic process"/>
    <property type="evidence" value="ECO:0007669"/>
    <property type="project" value="TreeGrafter"/>
</dbReference>
<dbReference type="Gene3D" id="1.20.120.1750">
    <property type="match status" value="1"/>
</dbReference>
<feature type="zinc finger region" description="C3H1-type" evidence="8">
    <location>
        <begin position="1"/>
        <end position="25"/>
    </location>
</feature>
<evidence type="ECO:0000259" key="10">
    <source>
        <dbReference type="PROSITE" id="PS50103"/>
    </source>
</evidence>
<dbReference type="InterPro" id="IPR044066">
    <property type="entry name" value="TRIAD_supradom"/>
</dbReference>
<keyword evidence="4" id="KW-0677">Repeat</keyword>
<keyword evidence="2" id="KW-0808">Transferase</keyword>
<organism evidence="12 13">
    <name type="scientific">Exophiala xenobiotica</name>
    <dbReference type="NCBI Taxonomy" id="348802"/>
    <lineage>
        <taxon>Eukaryota</taxon>
        <taxon>Fungi</taxon>
        <taxon>Dikarya</taxon>
        <taxon>Ascomycota</taxon>
        <taxon>Pezizomycotina</taxon>
        <taxon>Eurotiomycetes</taxon>
        <taxon>Chaetothyriomycetidae</taxon>
        <taxon>Chaetothyriales</taxon>
        <taxon>Herpotrichiellaceae</taxon>
        <taxon>Exophiala</taxon>
    </lineage>
</organism>
<dbReference type="PROSITE" id="PS50103">
    <property type="entry name" value="ZF_C3H1"/>
    <property type="match status" value="2"/>
</dbReference>
<evidence type="ECO:0000256" key="9">
    <source>
        <dbReference type="SAM" id="MobiDB-lite"/>
    </source>
</evidence>
<dbReference type="STRING" id="348802.A0A0D2EHS6"/>
<dbReference type="SMART" id="SM00356">
    <property type="entry name" value="ZnF_C3H1"/>
    <property type="match status" value="3"/>
</dbReference>
<evidence type="ECO:0000313" key="12">
    <source>
        <dbReference type="EMBL" id="KIW54185.1"/>
    </source>
</evidence>
<dbReference type="SUPFAM" id="SSF57850">
    <property type="entry name" value="RING/U-box"/>
    <property type="match status" value="2"/>
</dbReference>
<feature type="region of interest" description="Disordered" evidence="9">
    <location>
        <begin position="142"/>
        <end position="162"/>
    </location>
</feature>
<keyword evidence="3 8" id="KW-0479">Metal-binding</keyword>
<keyword evidence="13" id="KW-1185">Reference proteome</keyword>
<evidence type="ECO:0000313" key="13">
    <source>
        <dbReference type="Proteomes" id="UP000054342"/>
    </source>
</evidence>
<evidence type="ECO:0000256" key="4">
    <source>
        <dbReference type="ARBA" id="ARBA00022737"/>
    </source>
</evidence>
<dbReference type="InterPro" id="IPR000571">
    <property type="entry name" value="Znf_CCCH"/>
</dbReference>